<evidence type="ECO:0000256" key="1">
    <source>
        <dbReference type="SAM" id="MobiDB-lite"/>
    </source>
</evidence>
<dbReference type="OrthoDB" id="5920638at2759"/>
<feature type="region of interest" description="Disordered" evidence="1">
    <location>
        <begin position="1"/>
        <end position="32"/>
    </location>
</feature>
<comment type="caution">
    <text evidence="2">The sequence shown here is derived from an EMBL/GenBank/DDBJ whole genome shotgun (WGS) entry which is preliminary data.</text>
</comment>
<keyword evidence="3" id="KW-1185">Reference proteome</keyword>
<proteinExistence type="predicted"/>
<dbReference type="AlphaFoldDB" id="A0A0V0SIY8"/>
<organism evidence="2 3">
    <name type="scientific">Trichinella nelsoni</name>
    <dbReference type="NCBI Taxonomy" id="6336"/>
    <lineage>
        <taxon>Eukaryota</taxon>
        <taxon>Metazoa</taxon>
        <taxon>Ecdysozoa</taxon>
        <taxon>Nematoda</taxon>
        <taxon>Enoplea</taxon>
        <taxon>Dorylaimia</taxon>
        <taxon>Trichinellida</taxon>
        <taxon>Trichinellidae</taxon>
        <taxon>Trichinella</taxon>
    </lineage>
</organism>
<feature type="compositionally biased region" description="Basic residues" evidence="1">
    <location>
        <begin position="1"/>
        <end position="31"/>
    </location>
</feature>
<name>A0A0V0SIY8_9BILA</name>
<gene>
    <name evidence="2" type="ORF">T07_5992</name>
</gene>
<dbReference type="EMBL" id="JYDL01000006">
    <property type="protein sequence ID" value="KRX26722.1"/>
    <property type="molecule type" value="Genomic_DNA"/>
</dbReference>
<sequence length="67" mass="7972">MQQRKRKRKQKWREKKKKAKKHCQKKKKPATKRVLAKETALFAFRSGESAADAFVRKANLRFSLKRG</sequence>
<evidence type="ECO:0000313" key="3">
    <source>
        <dbReference type="Proteomes" id="UP000054630"/>
    </source>
</evidence>
<reference evidence="2 3" key="1">
    <citation type="submission" date="2015-01" db="EMBL/GenBank/DDBJ databases">
        <title>Evolution of Trichinella species and genotypes.</title>
        <authorList>
            <person name="Korhonen P.K."/>
            <person name="Edoardo P."/>
            <person name="Giuseppe L.R."/>
            <person name="Gasser R.B."/>
        </authorList>
    </citation>
    <scope>NUCLEOTIDE SEQUENCE [LARGE SCALE GENOMIC DNA]</scope>
    <source>
        <strain evidence="2">ISS37</strain>
    </source>
</reference>
<dbReference type="Proteomes" id="UP000054630">
    <property type="component" value="Unassembled WGS sequence"/>
</dbReference>
<protein>
    <submittedName>
        <fullName evidence="2">Uncharacterized protein</fullName>
    </submittedName>
</protein>
<accession>A0A0V0SIY8</accession>
<evidence type="ECO:0000313" key="2">
    <source>
        <dbReference type="EMBL" id="KRX26722.1"/>
    </source>
</evidence>